<keyword evidence="5" id="KW-1133">Transmembrane helix</keyword>
<dbReference type="InterPro" id="IPR001781">
    <property type="entry name" value="Znf_LIM"/>
</dbReference>
<dbReference type="AlphaFoldDB" id="A0A8C4RRC6"/>
<feature type="transmembrane region" description="Helical" evidence="5">
    <location>
        <begin position="13"/>
        <end position="36"/>
    </location>
</feature>
<accession>A0A8C4RRC6</accession>
<dbReference type="GeneTree" id="ENSGT00940000158377"/>
<dbReference type="Pfam" id="PF00412">
    <property type="entry name" value="LIM"/>
    <property type="match status" value="1"/>
</dbReference>
<evidence type="ECO:0000256" key="4">
    <source>
        <dbReference type="PROSITE-ProRule" id="PRU00125"/>
    </source>
</evidence>
<evidence type="ECO:0000256" key="5">
    <source>
        <dbReference type="SAM" id="Phobius"/>
    </source>
</evidence>
<keyword evidence="2 4" id="KW-0862">Zinc</keyword>
<keyword evidence="8" id="KW-1185">Reference proteome</keyword>
<dbReference type="Gene3D" id="2.10.110.10">
    <property type="entry name" value="Cysteine Rich Protein"/>
    <property type="match status" value="1"/>
</dbReference>
<organism evidence="7 8">
    <name type="scientific">Erpetoichthys calabaricus</name>
    <name type="common">Rope fish</name>
    <name type="synonym">Calamoichthys calabaricus</name>
    <dbReference type="NCBI Taxonomy" id="27687"/>
    <lineage>
        <taxon>Eukaryota</taxon>
        <taxon>Metazoa</taxon>
        <taxon>Chordata</taxon>
        <taxon>Craniata</taxon>
        <taxon>Vertebrata</taxon>
        <taxon>Euteleostomi</taxon>
        <taxon>Actinopterygii</taxon>
        <taxon>Polypteriformes</taxon>
        <taxon>Polypteridae</taxon>
        <taxon>Erpetoichthys</taxon>
    </lineage>
</organism>
<keyword evidence="3 4" id="KW-0440">LIM domain</keyword>
<name>A0A8C4RRC6_ERPCA</name>
<keyword evidence="1 4" id="KW-0479">Metal-binding</keyword>
<protein>
    <recommendedName>
        <fullName evidence="6">LIM zinc-binding domain-containing protein</fullName>
    </recommendedName>
</protein>
<dbReference type="PROSITE" id="PS00478">
    <property type="entry name" value="LIM_DOMAIN_1"/>
    <property type="match status" value="1"/>
</dbReference>
<dbReference type="Ensembl" id="ENSECRT00000006550.1">
    <property type="protein sequence ID" value="ENSECRP00000006447.1"/>
    <property type="gene ID" value="ENSECRG00000004302.1"/>
</dbReference>
<sequence length="169" mass="20108">MSASWNCFCFLPLIFYCFVSLHAFSGLFCLLLRYYYYYYYYYYFYLTDASIQVNLQHLRCTWSSTFSWSHSLQAPAVKETCSACFKDVYPAEKMATDKLIFHQSCFCCKQCKKKLSMHNYAAMSGDLYCILHYQQLPKQKENSDEGIGYKRHKDLWLQKTETHKGTKQE</sequence>
<evidence type="ECO:0000256" key="3">
    <source>
        <dbReference type="ARBA" id="ARBA00023038"/>
    </source>
</evidence>
<evidence type="ECO:0000313" key="8">
    <source>
        <dbReference type="Proteomes" id="UP000694620"/>
    </source>
</evidence>
<evidence type="ECO:0000259" key="6">
    <source>
        <dbReference type="PROSITE" id="PS50023"/>
    </source>
</evidence>
<keyword evidence="5" id="KW-0472">Membrane</keyword>
<evidence type="ECO:0000313" key="7">
    <source>
        <dbReference type="Ensembl" id="ENSECRP00000006447.1"/>
    </source>
</evidence>
<reference evidence="7" key="1">
    <citation type="submission" date="2021-06" db="EMBL/GenBank/DDBJ databases">
        <authorList>
            <consortium name="Wellcome Sanger Institute Data Sharing"/>
        </authorList>
    </citation>
    <scope>NUCLEOTIDE SEQUENCE [LARGE SCALE GENOMIC DNA]</scope>
</reference>
<evidence type="ECO:0000256" key="1">
    <source>
        <dbReference type="ARBA" id="ARBA00022723"/>
    </source>
</evidence>
<feature type="domain" description="LIM zinc-binding" evidence="6">
    <location>
        <begin position="79"/>
        <end position="139"/>
    </location>
</feature>
<dbReference type="Proteomes" id="UP000694620">
    <property type="component" value="Chromosome 6"/>
</dbReference>
<reference evidence="7" key="3">
    <citation type="submission" date="2025-09" db="UniProtKB">
        <authorList>
            <consortium name="Ensembl"/>
        </authorList>
    </citation>
    <scope>IDENTIFICATION</scope>
</reference>
<dbReference type="GO" id="GO:0046872">
    <property type="term" value="F:metal ion binding"/>
    <property type="evidence" value="ECO:0007669"/>
    <property type="project" value="UniProtKB-KW"/>
</dbReference>
<dbReference type="PROSITE" id="PS50023">
    <property type="entry name" value="LIM_DOMAIN_2"/>
    <property type="match status" value="1"/>
</dbReference>
<dbReference type="SUPFAM" id="SSF57716">
    <property type="entry name" value="Glucocorticoid receptor-like (DNA-binding domain)"/>
    <property type="match status" value="2"/>
</dbReference>
<dbReference type="SMART" id="SM00132">
    <property type="entry name" value="LIM"/>
    <property type="match status" value="1"/>
</dbReference>
<evidence type="ECO:0000256" key="2">
    <source>
        <dbReference type="ARBA" id="ARBA00022833"/>
    </source>
</evidence>
<dbReference type="PANTHER" id="PTHR24206">
    <property type="entry name" value="OS06G0237300 PROTEIN"/>
    <property type="match status" value="1"/>
</dbReference>
<reference evidence="7" key="2">
    <citation type="submission" date="2025-08" db="UniProtKB">
        <authorList>
            <consortium name="Ensembl"/>
        </authorList>
    </citation>
    <scope>IDENTIFICATION</scope>
</reference>
<proteinExistence type="predicted"/>
<keyword evidence="5" id="KW-0812">Transmembrane</keyword>